<name>A0ABY7Q7M1_9ACTN</name>
<dbReference type="PROSITE" id="PS50106">
    <property type="entry name" value="PDZ"/>
    <property type="match status" value="1"/>
</dbReference>
<evidence type="ECO:0000259" key="7">
    <source>
        <dbReference type="PROSITE" id="PS50106"/>
    </source>
</evidence>
<comment type="similarity">
    <text evidence="1">Belongs to the peptidase S41A family.</text>
</comment>
<feature type="signal peptide" evidence="6">
    <location>
        <begin position="1"/>
        <end position="26"/>
    </location>
</feature>
<evidence type="ECO:0000256" key="1">
    <source>
        <dbReference type="ARBA" id="ARBA00009179"/>
    </source>
</evidence>
<keyword evidence="2" id="KW-0645">Protease</keyword>
<evidence type="ECO:0000313" key="8">
    <source>
        <dbReference type="EMBL" id="WBP88617.1"/>
    </source>
</evidence>
<evidence type="ECO:0000256" key="6">
    <source>
        <dbReference type="SAM" id="SignalP"/>
    </source>
</evidence>
<evidence type="ECO:0000256" key="2">
    <source>
        <dbReference type="ARBA" id="ARBA00022670"/>
    </source>
</evidence>
<dbReference type="InterPro" id="IPR001478">
    <property type="entry name" value="PDZ"/>
</dbReference>
<keyword evidence="4" id="KW-0720">Serine protease</keyword>
<keyword evidence="9" id="KW-1185">Reference proteome</keyword>
<evidence type="ECO:0000256" key="3">
    <source>
        <dbReference type="ARBA" id="ARBA00022801"/>
    </source>
</evidence>
<dbReference type="Proteomes" id="UP001212821">
    <property type="component" value="Chromosome"/>
</dbReference>
<dbReference type="SUPFAM" id="SSF52096">
    <property type="entry name" value="ClpP/crotonase"/>
    <property type="match status" value="1"/>
</dbReference>
<dbReference type="RefSeq" id="WP_270146670.1">
    <property type="nucleotide sequence ID" value="NZ_CP115450.1"/>
</dbReference>
<dbReference type="Gene3D" id="3.30.750.44">
    <property type="match status" value="1"/>
</dbReference>
<gene>
    <name evidence="8" type="ORF">O1G21_24095</name>
</gene>
<dbReference type="PANTHER" id="PTHR32060:SF30">
    <property type="entry name" value="CARBOXY-TERMINAL PROCESSING PROTEASE CTPA"/>
    <property type="match status" value="1"/>
</dbReference>
<reference evidence="9" key="1">
    <citation type="submission" date="2022-12" db="EMBL/GenBank/DDBJ databases">
        <authorList>
            <person name="Mo P."/>
        </authorList>
    </citation>
    <scope>NUCLEOTIDE SEQUENCE [LARGE SCALE GENOMIC DNA]</scope>
    <source>
        <strain evidence="9">HUAS 3-15</strain>
    </source>
</reference>
<dbReference type="Gene3D" id="2.30.42.10">
    <property type="match status" value="1"/>
</dbReference>
<dbReference type="InterPro" id="IPR004447">
    <property type="entry name" value="Peptidase_S41A"/>
</dbReference>
<dbReference type="InterPro" id="IPR005151">
    <property type="entry name" value="Tail-specific_protease"/>
</dbReference>
<dbReference type="PANTHER" id="PTHR32060">
    <property type="entry name" value="TAIL-SPECIFIC PROTEASE"/>
    <property type="match status" value="1"/>
</dbReference>
<dbReference type="SMART" id="SM00228">
    <property type="entry name" value="PDZ"/>
    <property type="match status" value="1"/>
</dbReference>
<evidence type="ECO:0000256" key="5">
    <source>
        <dbReference type="SAM" id="MobiDB-lite"/>
    </source>
</evidence>
<dbReference type="Pfam" id="PF03572">
    <property type="entry name" value="Peptidase_S41"/>
    <property type="match status" value="1"/>
</dbReference>
<dbReference type="SUPFAM" id="SSF50156">
    <property type="entry name" value="PDZ domain-like"/>
    <property type="match status" value="1"/>
</dbReference>
<feature type="compositionally biased region" description="Low complexity" evidence="5">
    <location>
        <begin position="40"/>
        <end position="55"/>
    </location>
</feature>
<organism evidence="8 9">
    <name type="scientific">Kitasatospora cathayae</name>
    <dbReference type="NCBI Taxonomy" id="3004092"/>
    <lineage>
        <taxon>Bacteria</taxon>
        <taxon>Bacillati</taxon>
        <taxon>Actinomycetota</taxon>
        <taxon>Actinomycetes</taxon>
        <taxon>Kitasatosporales</taxon>
        <taxon>Streptomycetaceae</taxon>
        <taxon>Kitasatospora</taxon>
    </lineage>
</organism>
<feature type="domain" description="PDZ" evidence="7">
    <location>
        <begin position="83"/>
        <end position="157"/>
    </location>
</feature>
<accession>A0ABY7Q7M1</accession>
<dbReference type="Pfam" id="PF13180">
    <property type="entry name" value="PDZ_2"/>
    <property type="match status" value="1"/>
</dbReference>
<sequence length="375" mass="38600">MLQTPRRARQVAALSLVFGAVLLAGAATGAWGDPPRRAAADPAPAAAGLPTDPAGKALSEQQAEHLLAAGGDRWGAYYSAQEYAEFSQGLDGRYPGVGLSVGRGEDGVTEVSQVTPAGPAAQAGIAAGDRLLRIGPDQADRLPVTEVVARLRGQGDERRPGSEVTLAVQRGDGQVRELRLRRVLLDSRQVTTEHLDRGVLRITVRAFTSGVADQVRAALRAPHTGVVLDLRGNSGGLVDEAVGTAGSFLDGGPVGSYQERGETRELTAPPGGDRRTPLVVLVDGGTMSAAELLAGALQDRSRAVVVGSRTFGKGTVQQPSRLADGAVLEMTVGRYHTPAGRSLDGTGLTPDVPAAAGEDADALALRVLAGLGTQS</sequence>
<protein>
    <submittedName>
        <fullName evidence="8">S41 family peptidase</fullName>
    </submittedName>
</protein>
<dbReference type="Gene3D" id="3.90.226.10">
    <property type="entry name" value="2-enoyl-CoA Hydratase, Chain A, domain 1"/>
    <property type="match status" value="1"/>
</dbReference>
<keyword evidence="3" id="KW-0378">Hydrolase</keyword>
<feature type="chain" id="PRO_5047155477" evidence="6">
    <location>
        <begin position="27"/>
        <end position="375"/>
    </location>
</feature>
<keyword evidence="6" id="KW-0732">Signal</keyword>
<proteinExistence type="inferred from homology"/>
<feature type="region of interest" description="Disordered" evidence="5">
    <location>
        <begin position="31"/>
        <end position="55"/>
    </location>
</feature>
<dbReference type="InterPro" id="IPR036034">
    <property type="entry name" value="PDZ_sf"/>
</dbReference>
<evidence type="ECO:0000313" key="9">
    <source>
        <dbReference type="Proteomes" id="UP001212821"/>
    </source>
</evidence>
<dbReference type="SMART" id="SM00245">
    <property type="entry name" value="TSPc"/>
    <property type="match status" value="1"/>
</dbReference>
<dbReference type="EMBL" id="CP115450">
    <property type="protein sequence ID" value="WBP88617.1"/>
    <property type="molecule type" value="Genomic_DNA"/>
</dbReference>
<dbReference type="CDD" id="cd07560">
    <property type="entry name" value="Peptidase_S41_CPP"/>
    <property type="match status" value="1"/>
</dbReference>
<evidence type="ECO:0000256" key="4">
    <source>
        <dbReference type="ARBA" id="ARBA00022825"/>
    </source>
</evidence>
<dbReference type="InterPro" id="IPR029045">
    <property type="entry name" value="ClpP/crotonase-like_dom_sf"/>
</dbReference>